<accession>X1E864</accession>
<dbReference type="GO" id="GO:0006355">
    <property type="term" value="P:regulation of DNA-templated transcription"/>
    <property type="evidence" value="ECO:0007669"/>
    <property type="project" value="InterPro"/>
</dbReference>
<organism evidence="1">
    <name type="scientific">marine sediment metagenome</name>
    <dbReference type="NCBI Taxonomy" id="412755"/>
    <lineage>
        <taxon>unclassified sequences</taxon>
        <taxon>metagenomes</taxon>
        <taxon>ecological metagenomes</taxon>
    </lineage>
</organism>
<sequence>MKYVGNKTRLSVTMTKPYIDALDSLVEKGIHLERGDAVLEALRDFFIKHGCPLTTPLVPEPEE</sequence>
<comment type="caution">
    <text evidence="1">The sequence shown here is derived from an EMBL/GenBank/DDBJ whole genome shotgun (WGS) entry which is preliminary data.</text>
</comment>
<dbReference type="AlphaFoldDB" id="X1E864"/>
<protein>
    <recommendedName>
        <fullName evidence="2">Ribbon-helix-helix protein CopG domain-containing protein</fullName>
    </recommendedName>
</protein>
<name>X1E864_9ZZZZ</name>
<proteinExistence type="predicted"/>
<gene>
    <name evidence="1" type="ORF">S01H4_42340</name>
</gene>
<dbReference type="InterPro" id="IPR010985">
    <property type="entry name" value="Ribbon_hlx_hlx"/>
</dbReference>
<dbReference type="CDD" id="cd22231">
    <property type="entry name" value="RHH_NikR_HicB-like"/>
    <property type="match status" value="1"/>
</dbReference>
<dbReference type="SUPFAM" id="SSF47598">
    <property type="entry name" value="Ribbon-helix-helix"/>
    <property type="match status" value="1"/>
</dbReference>
<evidence type="ECO:0008006" key="2">
    <source>
        <dbReference type="Google" id="ProtNLM"/>
    </source>
</evidence>
<reference evidence="1" key="1">
    <citation type="journal article" date="2014" name="Front. Microbiol.">
        <title>High frequency of phylogenetically diverse reductive dehalogenase-homologous genes in deep subseafloor sedimentary metagenomes.</title>
        <authorList>
            <person name="Kawai M."/>
            <person name="Futagami T."/>
            <person name="Toyoda A."/>
            <person name="Takaki Y."/>
            <person name="Nishi S."/>
            <person name="Hori S."/>
            <person name="Arai W."/>
            <person name="Tsubouchi T."/>
            <person name="Morono Y."/>
            <person name="Uchiyama I."/>
            <person name="Ito T."/>
            <person name="Fujiyama A."/>
            <person name="Inagaki F."/>
            <person name="Takami H."/>
        </authorList>
    </citation>
    <scope>NUCLEOTIDE SEQUENCE</scope>
    <source>
        <strain evidence="1">Expedition CK06-06</strain>
    </source>
</reference>
<evidence type="ECO:0000313" key="1">
    <source>
        <dbReference type="EMBL" id="GAH04853.1"/>
    </source>
</evidence>
<dbReference type="EMBL" id="BART01023241">
    <property type="protein sequence ID" value="GAH04853.1"/>
    <property type="molecule type" value="Genomic_DNA"/>
</dbReference>